<keyword evidence="2" id="KW-0511">Multifunctional enzyme</keyword>
<dbReference type="InterPro" id="IPR049551">
    <property type="entry name" value="PKS_DH_C"/>
</dbReference>
<dbReference type="InterPro" id="IPR020807">
    <property type="entry name" value="PKS_DH"/>
</dbReference>
<dbReference type="Gene3D" id="3.10.129.110">
    <property type="entry name" value="Polyketide synthase dehydratase"/>
    <property type="match status" value="1"/>
</dbReference>
<dbReference type="InterPro" id="IPR055123">
    <property type="entry name" value="SpnB-like_Rossmann"/>
</dbReference>
<evidence type="ECO:0000256" key="2">
    <source>
        <dbReference type="ARBA" id="ARBA00023268"/>
    </source>
</evidence>
<dbReference type="InterPro" id="IPR036291">
    <property type="entry name" value="NAD(P)-bd_dom_sf"/>
</dbReference>
<protein>
    <submittedName>
        <fullName evidence="5">Polyketide synthase dehydratase domain-containing protein</fullName>
    </submittedName>
</protein>
<gene>
    <name evidence="5" type="ORF">P2L57_39765</name>
</gene>
<feature type="region of interest" description="C-terminal hotdog fold" evidence="3">
    <location>
        <begin position="117"/>
        <end position="255"/>
    </location>
</feature>
<dbReference type="PROSITE" id="PS52019">
    <property type="entry name" value="PKS_MFAS_DH"/>
    <property type="match status" value="1"/>
</dbReference>
<dbReference type="SMART" id="SM00826">
    <property type="entry name" value="PKS_DH"/>
    <property type="match status" value="1"/>
</dbReference>
<keyword evidence="6" id="KW-1185">Reference proteome</keyword>
<feature type="active site" description="Proton acceptor; for dehydratase activity" evidence="3">
    <location>
        <position position="19"/>
    </location>
</feature>
<evidence type="ECO:0000313" key="5">
    <source>
        <dbReference type="EMBL" id="MDF2261629.1"/>
    </source>
</evidence>
<proteinExistence type="predicted"/>
<dbReference type="InterPro" id="IPR049900">
    <property type="entry name" value="PKS_mFAS_DH"/>
</dbReference>
<evidence type="ECO:0000256" key="1">
    <source>
        <dbReference type="ARBA" id="ARBA00022679"/>
    </source>
</evidence>
<feature type="domain" description="PKS/mFAS DH" evidence="4">
    <location>
        <begin position="1"/>
        <end position="255"/>
    </location>
</feature>
<dbReference type="InterPro" id="IPR042104">
    <property type="entry name" value="PKS_dehydratase_sf"/>
</dbReference>
<dbReference type="SUPFAM" id="SSF51735">
    <property type="entry name" value="NAD(P)-binding Rossmann-fold domains"/>
    <property type="match status" value="1"/>
</dbReference>
<dbReference type="Proteomes" id="UP001220022">
    <property type="component" value="Unassembled WGS sequence"/>
</dbReference>
<evidence type="ECO:0000259" key="4">
    <source>
        <dbReference type="PROSITE" id="PS52019"/>
    </source>
</evidence>
<evidence type="ECO:0000313" key="6">
    <source>
        <dbReference type="Proteomes" id="UP001220022"/>
    </source>
</evidence>
<dbReference type="Gene3D" id="3.40.50.11460">
    <property type="match status" value="1"/>
</dbReference>
<sequence length="388" mass="40471">MVVLTSRLSLRAYPWLADHAVHGVVLFPGTGFVELAVRGADAVGAGGLRELVVEAPLVIPERDSVQVQVVVNDDDTLGIYSRATDDDPWVRHATAVTGSGDDRRADFGSWPWPPVDASPVDVADFYQLTADSGFVYGPVFQGLRRVWRGDGEVFAEVVVPEGEVDRARKFGVHPALLDAALQAMAFVGLDPAPGGWLPFSFADVTLHAVGATVGRVRVVRTGPDSVGVELVDGDGDPVVSIGSLVLRPVSAGGPVAGVRAGTMLAVDWSSVVTLEDPAPGTDVVVFRAADDIALDGIASAGVVVLEAVGVAGGMPRSAHEVTGWVLAQVQRWLVDDRCVDGRLVVVTRGAVAVDPGEPVGDVAAAAVWGLVRSAQAEHPGRITLLDTD</sequence>
<comment type="caution">
    <text evidence="5">The sequence shown here is derived from an EMBL/GenBank/DDBJ whole genome shotgun (WGS) entry which is preliminary data.</text>
</comment>
<dbReference type="PANTHER" id="PTHR43775:SF51">
    <property type="entry name" value="INACTIVE PHENOLPHTHIOCEROL SYNTHESIS POLYKETIDE SYNTHASE TYPE I PKS1-RELATED"/>
    <property type="match status" value="1"/>
</dbReference>
<dbReference type="InterPro" id="IPR050091">
    <property type="entry name" value="PKS_NRPS_Biosynth_Enz"/>
</dbReference>
<dbReference type="InterPro" id="IPR049552">
    <property type="entry name" value="PKS_DH_N"/>
</dbReference>
<feature type="active site" description="Proton donor; for dehydratase activity" evidence="3">
    <location>
        <position position="178"/>
    </location>
</feature>
<dbReference type="EMBL" id="JARHTQ010000084">
    <property type="protein sequence ID" value="MDF2261629.1"/>
    <property type="molecule type" value="Genomic_DNA"/>
</dbReference>
<feature type="region of interest" description="N-terminal hotdog fold" evidence="3">
    <location>
        <begin position="1"/>
        <end position="104"/>
    </location>
</feature>
<name>A0ABT5ZCQ6_9ACTN</name>
<dbReference type="Pfam" id="PF14765">
    <property type="entry name" value="PS-DH"/>
    <property type="match status" value="1"/>
</dbReference>
<keyword evidence="1" id="KW-0808">Transferase</keyword>
<dbReference type="Pfam" id="PF21089">
    <property type="entry name" value="PKS_DH_N"/>
    <property type="match status" value="1"/>
</dbReference>
<dbReference type="Pfam" id="PF22953">
    <property type="entry name" value="SpnB_Rossmann"/>
    <property type="match status" value="1"/>
</dbReference>
<dbReference type="PANTHER" id="PTHR43775">
    <property type="entry name" value="FATTY ACID SYNTHASE"/>
    <property type="match status" value="1"/>
</dbReference>
<feature type="non-terminal residue" evidence="5">
    <location>
        <position position="388"/>
    </location>
</feature>
<accession>A0ABT5ZCQ6</accession>
<reference evidence="5 6" key="1">
    <citation type="submission" date="2023-03" db="EMBL/GenBank/DDBJ databases">
        <title>Draft genome sequence of type strain Streptomyces ferralitis JCM 14344.</title>
        <authorList>
            <person name="Klaysubun C."/>
            <person name="Duangmal K."/>
        </authorList>
    </citation>
    <scope>NUCLEOTIDE SEQUENCE [LARGE SCALE GENOMIC DNA]</scope>
    <source>
        <strain evidence="5 6">JCM 14344</strain>
    </source>
</reference>
<evidence type="ECO:0000256" key="3">
    <source>
        <dbReference type="PROSITE-ProRule" id="PRU01363"/>
    </source>
</evidence>
<organism evidence="5 6">
    <name type="scientific">Streptantibioticus ferralitis</name>
    <dbReference type="NCBI Taxonomy" id="236510"/>
    <lineage>
        <taxon>Bacteria</taxon>
        <taxon>Bacillati</taxon>
        <taxon>Actinomycetota</taxon>
        <taxon>Actinomycetes</taxon>
        <taxon>Kitasatosporales</taxon>
        <taxon>Streptomycetaceae</taxon>
        <taxon>Streptantibioticus</taxon>
    </lineage>
</organism>